<dbReference type="InterPro" id="IPR008000">
    <property type="entry name" value="Rham/fucose_mutarotase"/>
</dbReference>
<evidence type="ECO:0000313" key="6">
    <source>
        <dbReference type="EMBL" id="MCW6511397.1"/>
    </source>
</evidence>
<proteinExistence type="inferred from homology"/>
<dbReference type="GO" id="GO:0062192">
    <property type="term" value="F:L-rhamnose mutarotase activity"/>
    <property type="evidence" value="ECO:0007669"/>
    <property type="project" value="UniProtKB-EC"/>
</dbReference>
<evidence type="ECO:0000256" key="5">
    <source>
        <dbReference type="HAMAP-Rule" id="MF_01663"/>
    </source>
</evidence>
<evidence type="ECO:0000313" key="7">
    <source>
        <dbReference type="Proteomes" id="UP001165667"/>
    </source>
</evidence>
<evidence type="ECO:0000256" key="2">
    <source>
        <dbReference type="ARBA" id="ARBA00023235"/>
    </source>
</evidence>
<comment type="function">
    <text evidence="5">Involved in the anomeric conversion of L-rhamnose.</text>
</comment>
<keyword evidence="7" id="KW-1185">Reference proteome</keyword>
<evidence type="ECO:0000256" key="1">
    <source>
        <dbReference type="ARBA" id="ARBA00022490"/>
    </source>
</evidence>
<keyword evidence="3 5" id="KW-0119">Carbohydrate metabolism</keyword>
<dbReference type="EMBL" id="JAMOIM010000025">
    <property type="protein sequence ID" value="MCW6511397.1"/>
    <property type="molecule type" value="Genomic_DNA"/>
</dbReference>
<feature type="active site" description="Proton donor" evidence="5">
    <location>
        <position position="31"/>
    </location>
</feature>
<protein>
    <recommendedName>
        <fullName evidence="5">L-rhamnose mutarotase</fullName>
        <ecNumber evidence="5">5.1.3.32</ecNumber>
    </recommendedName>
    <alternativeName>
        <fullName evidence="5">Rhamnose 1-epimerase</fullName>
    </alternativeName>
    <alternativeName>
        <fullName evidence="5">Type-3 mutarotase</fullName>
    </alternativeName>
</protein>
<accession>A0AA41Z8Q1</accession>
<keyword evidence="2 5" id="KW-0413">Isomerase</keyword>
<evidence type="ECO:0000256" key="4">
    <source>
        <dbReference type="ARBA" id="ARBA00023308"/>
    </source>
</evidence>
<feature type="binding site" evidence="5">
    <location>
        <begin position="85"/>
        <end position="86"/>
    </location>
    <ligand>
        <name>substrate</name>
    </ligand>
</feature>
<dbReference type="Proteomes" id="UP001165667">
    <property type="component" value="Unassembled WGS sequence"/>
</dbReference>
<sequence length="113" mass="13101">MTFPFDPATHEKVAFTMQLHPGQAAEYERRHDAIFPELVTLLREAGVADYSIHLDPATHTLFGVLWRRRDHTMDLLPSHPVMRRWWAHMADIMETNAANEPLVTPLTTVFHMK</sequence>
<comment type="subunit">
    <text evidence="5">Homodimer.</text>
</comment>
<dbReference type="Gene3D" id="3.30.70.100">
    <property type="match status" value="1"/>
</dbReference>
<comment type="similarity">
    <text evidence="5">Belongs to the rhamnose mutarotase family.</text>
</comment>
<dbReference type="Pfam" id="PF05336">
    <property type="entry name" value="rhaM"/>
    <property type="match status" value="1"/>
</dbReference>
<reference evidence="6" key="1">
    <citation type="submission" date="2022-05" db="EMBL/GenBank/DDBJ databases">
        <authorList>
            <person name="Pankratov T."/>
        </authorList>
    </citation>
    <scope>NUCLEOTIDE SEQUENCE</scope>
    <source>
        <strain evidence="6">BP6-180914</strain>
    </source>
</reference>
<keyword evidence="1 5" id="KW-0963">Cytoplasm</keyword>
<dbReference type="GO" id="GO:0019301">
    <property type="term" value="P:rhamnose catabolic process"/>
    <property type="evidence" value="ECO:0007669"/>
    <property type="project" value="TreeGrafter"/>
</dbReference>
<evidence type="ECO:0000256" key="3">
    <source>
        <dbReference type="ARBA" id="ARBA00023277"/>
    </source>
</evidence>
<dbReference type="PANTHER" id="PTHR34389">
    <property type="entry name" value="L-RHAMNOSE MUTAROTASE"/>
    <property type="match status" value="1"/>
</dbReference>
<dbReference type="SUPFAM" id="SSF54909">
    <property type="entry name" value="Dimeric alpha+beta barrel"/>
    <property type="match status" value="1"/>
</dbReference>
<organism evidence="6 7">
    <name type="scientific">Lichenifustis flavocetrariae</name>
    <dbReference type="NCBI Taxonomy" id="2949735"/>
    <lineage>
        <taxon>Bacteria</taxon>
        <taxon>Pseudomonadati</taxon>
        <taxon>Pseudomonadota</taxon>
        <taxon>Alphaproteobacteria</taxon>
        <taxon>Hyphomicrobiales</taxon>
        <taxon>Lichenihabitantaceae</taxon>
        <taxon>Lichenifustis</taxon>
    </lineage>
</organism>
<dbReference type="EC" id="5.1.3.32" evidence="5"/>
<dbReference type="AlphaFoldDB" id="A0AA41Z8Q1"/>
<dbReference type="PANTHER" id="PTHR34389:SF2">
    <property type="entry name" value="L-RHAMNOSE MUTAROTASE"/>
    <property type="match status" value="1"/>
</dbReference>
<comment type="caution">
    <text evidence="6">The sequence shown here is derived from an EMBL/GenBank/DDBJ whole genome shotgun (WGS) entry which is preliminary data.</text>
</comment>
<name>A0AA41Z8Q1_9HYPH</name>
<comment type="subcellular location">
    <subcellularLocation>
        <location evidence="5">Cytoplasm</location>
    </subcellularLocation>
</comment>
<dbReference type="RefSeq" id="WP_282587774.1">
    <property type="nucleotide sequence ID" value="NZ_JAMOIM010000025.1"/>
</dbReference>
<comment type="catalytic activity">
    <reaction evidence="5">
        <text>alpha-L-rhamnose = beta-L-rhamnose</text>
        <dbReference type="Rhea" id="RHEA:25584"/>
        <dbReference type="ChEBI" id="CHEBI:27586"/>
        <dbReference type="ChEBI" id="CHEBI:27907"/>
        <dbReference type="EC" id="5.1.3.32"/>
    </reaction>
</comment>
<gene>
    <name evidence="5" type="primary">rhaM</name>
    <name evidence="6" type="ORF">M8523_25780</name>
</gene>
<comment type="pathway">
    <text evidence="5">Carbohydrate metabolism; L-rhamnose metabolism.</text>
</comment>
<dbReference type="InterPro" id="IPR013448">
    <property type="entry name" value="L-rhamnose_mutarotase"/>
</dbReference>
<keyword evidence="4 5" id="KW-0684">Rhamnose metabolism</keyword>
<dbReference type="InterPro" id="IPR011008">
    <property type="entry name" value="Dimeric_a/b-barrel"/>
</dbReference>
<dbReference type="GO" id="GO:0005737">
    <property type="term" value="C:cytoplasm"/>
    <property type="evidence" value="ECO:0007669"/>
    <property type="project" value="UniProtKB-SubCell"/>
</dbReference>
<dbReference type="HAMAP" id="MF_01663">
    <property type="entry name" value="L_rham_rotase"/>
    <property type="match status" value="1"/>
</dbReference>
<feature type="binding site" evidence="5">
    <location>
        <position position="50"/>
    </location>
    <ligand>
        <name>substrate</name>
    </ligand>
</feature>
<feature type="binding site" evidence="5">
    <location>
        <position position="27"/>
    </location>
    <ligand>
        <name>substrate</name>
    </ligand>
</feature>